<keyword evidence="3 7" id="KW-0812">Transmembrane</keyword>
<dbReference type="Pfam" id="PF00001">
    <property type="entry name" value="7tm_1"/>
    <property type="match status" value="1"/>
</dbReference>
<evidence type="ECO:0000259" key="8">
    <source>
        <dbReference type="PROSITE" id="PS50262"/>
    </source>
</evidence>
<evidence type="ECO:0000313" key="10">
    <source>
        <dbReference type="WBParaSite" id="scaffold6406_cov160.g10814"/>
    </source>
</evidence>
<dbReference type="GO" id="GO:0042277">
    <property type="term" value="F:peptide binding"/>
    <property type="evidence" value="ECO:0007669"/>
    <property type="project" value="TreeGrafter"/>
</dbReference>
<dbReference type="PRINTS" id="PR00237">
    <property type="entry name" value="GPCRRHODOPSN"/>
</dbReference>
<dbReference type="Gene3D" id="1.20.1070.10">
    <property type="entry name" value="Rhodopsin 7-helix transmembrane proteins"/>
    <property type="match status" value="1"/>
</dbReference>
<comment type="subcellular location">
    <subcellularLocation>
        <location evidence="1">Cell membrane</location>
        <topology evidence="1">Multi-pass membrane protein</topology>
    </subcellularLocation>
</comment>
<protein>
    <submittedName>
        <fullName evidence="10">G-protein coupled receptors family 1 profile domain-containing protein</fullName>
    </submittedName>
</protein>
<keyword evidence="2" id="KW-1003">Cell membrane</keyword>
<sequence>MLIFAWTWATLLSIPQFFIFRVFEPLELKNFKQCTPIWTIIGYELDLKMGTLNESDIEGKLKIFQKFSQVVAWERFYNMAHLLFLFWIPSLLIAASYTAILITLNSLSVVPEKIKNKKEINDWEINNNNNSLSTKCETINSNNTRIGLIAPLTIAKARQNAKRQAALILAAYLTFWSPYNLLAICNAWAQKDGTIRQISTITLPFLNGLIVVNPIVNPLIYGVFDKYKLCFTRK</sequence>
<dbReference type="GO" id="GO:0004930">
    <property type="term" value="F:G protein-coupled receptor activity"/>
    <property type="evidence" value="ECO:0007669"/>
    <property type="project" value="InterPro"/>
</dbReference>
<evidence type="ECO:0000256" key="2">
    <source>
        <dbReference type="ARBA" id="ARBA00022475"/>
    </source>
</evidence>
<dbReference type="SUPFAM" id="SSF81321">
    <property type="entry name" value="Family A G protein-coupled receptor-like"/>
    <property type="match status" value="1"/>
</dbReference>
<evidence type="ECO:0000256" key="4">
    <source>
        <dbReference type="ARBA" id="ARBA00022989"/>
    </source>
</evidence>
<dbReference type="InterPro" id="IPR000276">
    <property type="entry name" value="GPCR_Rhodpsn"/>
</dbReference>
<dbReference type="PANTHER" id="PTHR24241">
    <property type="entry name" value="NEUROPEPTIDE RECEPTOR-RELATED G-PROTEIN COUPLED RECEPTOR"/>
    <property type="match status" value="1"/>
</dbReference>
<evidence type="ECO:0000256" key="3">
    <source>
        <dbReference type="ARBA" id="ARBA00022692"/>
    </source>
</evidence>
<keyword evidence="9" id="KW-1185">Reference proteome</keyword>
<accession>A0A915MXM3</accession>
<name>A0A915MXM3_MELJA</name>
<evidence type="ECO:0000256" key="6">
    <source>
        <dbReference type="ARBA" id="ARBA00023170"/>
    </source>
</evidence>
<dbReference type="GO" id="GO:0005886">
    <property type="term" value="C:plasma membrane"/>
    <property type="evidence" value="ECO:0007669"/>
    <property type="project" value="UniProtKB-SubCell"/>
</dbReference>
<feature type="transmembrane region" description="Helical" evidence="7">
    <location>
        <begin position="166"/>
        <end position="189"/>
    </location>
</feature>
<proteinExistence type="predicted"/>
<dbReference type="Proteomes" id="UP000887561">
    <property type="component" value="Unplaced"/>
</dbReference>
<dbReference type="PROSITE" id="PS50262">
    <property type="entry name" value="G_PROTEIN_RECEP_F1_2"/>
    <property type="match status" value="1"/>
</dbReference>
<keyword evidence="6" id="KW-0675">Receptor</keyword>
<dbReference type="InterPro" id="IPR017452">
    <property type="entry name" value="GPCR_Rhodpsn_7TM"/>
</dbReference>
<evidence type="ECO:0000256" key="7">
    <source>
        <dbReference type="SAM" id="Phobius"/>
    </source>
</evidence>
<evidence type="ECO:0000256" key="1">
    <source>
        <dbReference type="ARBA" id="ARBA00004651"/>
    </source>
</evidence>
<reference evidence="10" key="1">
    <citation type="submission" date="2022-11" db="UniProtKB">
        <authorList>
            <consortium name="WormBaseParasite"/>
        </authorList>
    </citation>
    <scope>IDENTIFICATION</scope>
</reference>
<evidence type="ECO:0000313" key="9">
    <source>
        <dbReference type="Proteomes" id="UP000887561"/>
    </source>
</evidence>
<dbReference type="PANTHER" id="PTHR24241:SF76">
    <property type="entry name" value="NEUROPEPTIDE SIFAMIDE RECEPTOR"/>
    <property type="match status" value="1"/>
</dbReference>
<dbReference type="GO" id="GO:0032870">
    <property type="term" value="P:cellular response to hormone stimulus"/>
    <property type="evidence" value="ECO:0007669"/>
    <property type="project" value="TreeGrafter"/>
</dbReference>
<keyword evidence="5 7" id="KW-0472">Membrane</keyword>
<organism evidence="9 10">
    <name type="scientific">Meloidogyne javanica</name>
    <name type="common">Root-knot nematode worm</name>
    <dbReference type="NCBI Taxonomy" id="6303"/>
    <lineage>
        <taxon>Eukaryota</taxon>
        <taxon>Metazoa</taxon>
        <taxon>Ecdysozoa</taxon>
        <taxon>Nematoda</taxon>
        <taxon>Chromadorea</taxon>
        <taxon>Rhabditida</taxon>
        <taxon>Tylenchina</taxon>
        <taxon>Tylenchomorpha</taxon>
        <taxon>Tylenchoidea</taxon>
        <taxon>Meloidogynidae</taxon>
        <taxon>Meloidogyninae</taxon>
        <taxon>Meloidogyne</taxon>
        <taxon>Meloidogyne incognita group</taxon>
    </lineage>
</organism>
<feature type="transmembrane region" description="Helical" evidence="7">
    <location>
        <begin position="201"/>
        <end position="224"/>
    </location>
</feature>
<dbReference type="AlphaFoldDB" id="A0A915MXM3"/>
<evidence type="ECO:0000256" key="5">
    <source>
        <dbReference type="ARBA" id="ARBA00023136"/>
    </source>
</evidence>
<feature type="domain" description="G-protein coupled receptors family 1 profile" evidence="8">
    <location>
        <begin position="1"/>
        <end position="221"/>
    </location>
</feature>
<dbReference type="WBParaSite" id="scaffold6406_cov160.g10814">
    <property type="protein sequence ID" value="scaffold6406_cov160.g10814"/>
    <property type="gene ID" value="scaffold6406_cov160.g10814"/>
</dbReference>
<feature type="transmembrane region" description="Helical" evidence="7">
    <location>
        <begin position="84"/>
        <end position="110"/>
    </location>
</feature>
<keyword evidence="4 7" id="KW-1133">Transmembrane helix</keyword>